<dbReference type="GO" id="GO:0003700">
    <property type="term" value="F:DNA-binding transcription factor activity"/>
    <property type="evidence" value="ECO:0007669"/>
    <property type="project" value="TreeGrafter"/>
</dbReference>
<dbReference type="SMART" id="SM00354">
    <property type="entry name" value="HTH_LACI"/>
    <property type="match status" value="1"/>
</dbReference>
<accession>F4CMI6</accession>
<dbReference type="KEGG" id="pdx:Psed_1370"/>
<evidence type="ECO:0000313" key="6">
    <source>
        <dbReference type="Proteomes" id="UP000007809"/>
    </source>
</evidence>
<dbReference type="InterPro" id="IPR028082">
    <property type="entry name" value="Peripla_BP_I"/>
</dbReference>
<keyword evidence="3" id="KW-0804">Transcription</keyword>
<evidence type="ECO:0000259" key="4">
    <source>
        <dbReference type="PROSITE" id="PS50932"/>
    </source>
</evidence>
<dbReference type="InterPro" id="IPR046335">
    <property type="entry name" value="LacI/GalR-like_sensor"/>
</dbReference>
<evidence type="ECO:0000256" key="1">
    <source>
        <dbReference type="ARBA" id="ARBA00023015"/>
    </source>
</evidence>
<dbReference type="CDD" id="cd01392">
    <property type="entry name" value="HTH_LacI"/>
    <property type="match status" value="1"/>
</dbReference>
<dbReference type="PANTHER" id="PTHR30146:SF155">
    <property type="entry name" value="ALANINE RACEMASE"/>
    <property type="match status" value="1"/>
</dbReference>
<organism evidence="5 6">
    <name type="scientific">Pseudonocardia dioxanivorans (strain ATCC 55486 / DSM 44775 / JCM 13855 / CB1190)</name>
    <dbReference type="NCBI Taxonomy" id="675635"/>
    <lineage>
        <taxon>Bacteria</taxon>
        <taxon>Bacillati</taxon>
        <taxon>Actinomycetota</taxon>
        <taxon>Actinomycetes</taxon>
        <taxon>Pseudonocardiales</taxon>
        <taxon>Pseudonocardiaceae</taxon>
        <taxon>Pseudonocardia</taxon>
    </lineage>
</organism>
<keyword evidence="2" id="KW-0238">DNA-binding</keyword>
<dbReference type="PROSITE" id="PS50932">
    <property type="entry name" value="HTH_LACI_2"/>
    <property type="match status" value="1"/>
</dbReference>
<dbReference type="Pfam" id="PF13377">
    <property type="entry name" value="Peripla_BP_3"/>
    <property type="match status" value="1"/>
</dbReference>
<dbReference type="Proteomes" id="UP000007809">
    <property type="component" value="Chromosome"/>
</dbReference>
<dbReference type="SUPFAM" id="SSF53822">
    <property type="entry name" value="Periplasmic binding protein-like I"/>
    <property type="match status" value="1"/>
</dbReference>
<gene>
    <name evidence="5" type="ordered locus">Psed_1370</name>
</gene>
<feature type="domain" description="HTH lacI-type" evidence="4">
    <location>
        <begin position="19"/>
        <end position="72"/>
    </location>
</feature>
<dbReference type="GO" id="GO:0000976">
    <property type="term" value="F:transcription cis-regulatory region binding"/>
    <property type="evidence" value="ECO:0007669"/>
    <property type="project" value="TreeGrafter"/>
</dbReference>
<dbReference type="SUPFAM" id="SSF47413">
    <property type="entry name" value="lambda repressor-like DNA-binding domains"/>
    <property type="match status" value="1"/>
</dbReference>
<evidence type="ECO:0000256" key="2">
    <source>
        <dbReference type="ARBA" id="ARBA00023125"/>
    </source>
</evidence>
<evidence type="ECO:0000313" key="5">
    <source>
        <dbReference type="EMBL" id="AEA23613.1"/>
    </source>
</evidence>
<dbReference type="eggNOG" id="COG1609">
    <property type="taxonomic scope" value="Bacteria"/>
</dbReference>
<dbReference type="Pfam" id="PF00356">
    <property type="entry name" value="LacI"/>
    <property type="match status" value="1"/>
</dbReference>
<dbReference type="EMBL" id="CP002593">
    <property type="protein sequence ID" value="AEA23613.1"/>
    <property type="molecule type" value="Genomic_DNA"/>
</dbReference>
<keyword evidence="6" id="KW-1185">Reference proteome</keyword>
<dbReference type="AlphaFoldDB" id="F4CMI6"/>
<dbReference type="InterPro" id="IPR000843">
    <property type="entry name" value="HTH_LacI"/>
</dbReference>
<dbReference type="InterPro" id="IPR010982">
    <property type="entry name" value="Lambda_DNA-bd_dom_sf"/>
</dbReference>
<dbReference type="CDD" id="cd06267">
    <property type="entry name" value="PBP1_LacI_sugar_binding-like"/>
    <property type="match status" value="1"/>
</dbReference>
<dbReference type="STRING" id="675635.Psed_1370"/>
<protein>
    <submittedName>
        <fullName evidence="5">Transcriptional regulator, LacI family</fullName>
    </submittedName>
</protein>
<evidence type="ECO:0000256" key="3">
    <source>
        <dbReference type="ARBA" id="ARBA00023163"/>
    </source>
</evidence>
<name>F4CMI6_PSEUX</name>
<sequence>MPEPASRPRTRRKSPTKVATLHAVAELAGCSTATVSKALNGLPVSAENLRRVYAAAEQLGYVPNLAARSMRQEKTMTLGMVVNFEGHPRSELLYVFQDLIANMESAGYSVLLSIVRNEGLDLDTLLQRFLAHRVDGLFYWQARPSNTLAWYERSNIPVIAVGFRDPRCAQLPFVTVDGAPAFAAACRDLKAHGHRDFAEIVVDRVAPLHKLYPRMRGVRWREIRIGHDEQDVRDAVEEHLTGPDAPTAVFAAPPTATTLLSAAGELGLRVPEDLSVVSFFDLEDAPLFRTPLSAIRTDYDKLGAAVATAMLDALAGREVGDVLIPASTHYIPRASTGPARERA</sequence>
<dbReference type="Gene3D" id="1.10.260.40">
    <property type="entry name" value="lambda repressor-like DNA-binding domains"/>
    <property type="match status" value="1"/>
</dbReference>
<dbReference type="HOGENOM" id="CLU_037628_6_1_11"/>
<keyword evidence="1" id="KW-0805">Transcription regulation</keyword>
<dbReference type="PANTHER" id="PTHR30146">
    <property type="entry name" value="LACI-RELATED TRANSCRIPTIONAL REPRESSOR"/>
    <property type="match status" value="1"/>
</dbReference>
<dbReference type="Gene3D" id="3.40.50.2300">
    <property type="match status" value="2"/>
</dbReference>
<proteinExistence type="predicted"/>
<reference evidence="5 6" key="1">
    <citation type="journal article" date="2011" name="J. Bacteriol.">
        <title>Genome sequence of the 1,4-dioxane-degrading Pseudonocardia dioxanivorans strain CB1190.</title>
        <authorList>
            <person name="Sales C.M."/>
            <person name="Mahendra S."/>
            <person name="Grostern A."/>
            <person name="Parales R.E."/>
            <person name="Goodwin L.A."/>
            <person name="Woyke T."/>
            <person name="Nolan M."/>
            <person name="Lapidus A."/>
            <person name="Chertkov O."/>
            <person name="Ovchinnikova G."/>
            <person name="Sczyrba A."/>
            <person name="Alvarez-Cohen L."/>
        </authorList>
    </citation>
    <scope>NUCLEOTIDE SEQUENCE [LARGE SCALE GENOMIC DNA]</scope>
    <source>
        <strain evidence="6">ATCC 55486 / DSM 44775 / JCM 13855 / CB1190</strain>
    </source>
</reference>